<comment type="similarity">
    <text evidence="4">Belongs to the carotenoid/retinoid oxidoreductase family.</text>
</comment>
<comment type="pathway">
    <text evidence="1 4">Carotenoid biosynthesis.</text>
</comment>
<dbReference type="NCBIfam" id="TIGR02734">
    <property type="entry name" value="crtI_fam"/>
    <property type="match status" value="1"/>
</dbReference>
<comment type="caution">
    <text evidence="6">The sequence shown here is derived from an EMBL/GenBank/DDBJ whole genome shotgun (WGS) entry which is preliminary data.</text>
</comment>
<sequence length="493" mass="56552">MKTKHIVVIGAGYGGLSAAALLAHKGYKVTVLEKHNQPGGRARLLEDKGFKFDIGPSWYMMPEMFDRLFSLTNKNREDYYKIKRLDPSYRIFFNQNDSIDIPSNADQVGDLFETLEKGSKQQLERYLADAKYKYDMATKEFLYKRFSSIFSLLDRNLVLDPAGYDILKNFHKHTKKYFKNDRIIKIMEWMITFLGSSPYNAPAIYSLIAHAEFNLGIWYPEGGLISVSNGLAKLAEDCGAVIKLNSEVLKINCKDSKAVSVTTNKEIIPADAIIANSEYSFTEMNLLDEQHRTYDKNYWEKKTYSPSSLLFYVGLNKKLKTVIHHNLYLDEESDWEGHFDSLYKNKRWPENPMFYLSVTSYSDKTVAPKENENLVFLIPIAPGIEDTPEVREHYFNNLIDRFEKINGESIRDHIVVKHSYAINDFVRDYGAFKGNSFGMAHTLFQTANFRPDIRSKKVKNLFYTGCMTQPGIGTPLSIVSAEVAVKELSKNIS</sequence>
<protein>
    <submittedName>
        <fullName evidence="6">Phytoene desaturase</fullName>
    </submittedName>
</protein>
<evidence type="ECO:0000256" key="4">
    <source>
        <dbReference type="RuleBase" id="RU362075"/>
    </source>
</evidence>
<dbReference type="Gene3D" id="3.50.50.60">
    <property type="entry name" value="FAD/NAD(P)-binding domain"/>
    <property type="match status" value="2"/>
</dbReference>
<dbReference type="AlphaFoldDB" id="A0A952AKL7"/>
<dbReference type="GO" id="GO:0016117">
    <property type="term" value="P:carotenoid biosynthetic process"/>
    <property type="evidence" value="ECO:0007669"/>
    <property type="project" value="UniProtKB-KW"/>
</dbReference>
<dbReference type="GO" id="GO:0016491">
    <property type="term" value="F:oxidoreductase activity"/>
    <property type="evidence" value="ECO:0007669"/>
    <property type="project" value="UniProtKB-KW"/>
</dbReference>
<dbReference type="Pfam" id="PF01593">
    <property type="entry name" value="Amino_oxidase"/>
    <property type="match status" value="1"/>
</dbReference>
<name>A0A952AKL7_9BACT</name>
<evidence type="ECO:0000313" key="6">
    <source>
        <dbReference type="EMBL" id="MBW7953930.1"/>
    </source>
</evidence>
<keyword evidence="3 4" id="KW-0560">Oxidoreductase</keyword>
<evidence type="ECO:0000256" key="3">
    <source>
        <dbReference type="ARBA" id="ARBA00023002"/>
    </source>
</evidence>
<evidence type="ECO:0000256" key="1">
    <source>
        <dbReference type="ARBA" id="ARBA00004829"/>
    </source>
</evidence>
<organism evidence="6 7">
    <name type="scientific">Candidatus Dojkabacteria bacterium</name>
    <dbReference type="NCBI Taxonomy" id="2099670"/>
    <lineage>
        <taxon>Bacteria</taxon>
        <taxon>Candidatus Dojkabacteria</taxon>
    </lineage>
</organism>
<feature type="domain" description="Amine oxidase" evidence="5">
    <location>
        <begin position="14"/>
        <end position="481"/>
    </location>
</feature>
<keyword evidence="2 4" id="KW-0125">Carotenoid biosynthesis</keyword>
<evidence type="ECO:0000259" key="5">
    <source>
        <dbReference type="Pfam" id="PF01593"/>
    </source>
</evidence>
<evidence type="ECO:0000256" key="2">
    <source>
        <dbReference type="ARBA" id="ARBA00022746"/>
    </source>
</evidence>
<accession>A0A952AKL7</accession>
<dbReference type="InterPro" id="IPR036188">
    <property type="entry name" value="FAD/NAD-bd_sf"/>
</dbReference>
<gene>
    <name evidence="6" type="primary">crtI</name>
    <name evidence="6" type="ORF">H3C67_04020</name>
</gene>
<dbReference type="InterPro" id="IPR014105">
    <property type="entry name" value="Carotenoid/retinoid_OxRdtase"/>
</dbReference>
<dbReference type="InterPro" id="IPR002937">
    <property type="entry name" value="Amino_oxidase"/>
</dbReference>
<dbReference type="EMBL" id="JACFOF010000010">
    <property type="protein sequence ID" value="MBW7953930.1"/>
    <property type="molecule type" value="Genomic_DNA"/>
</dbReference>
<dbReference type="SUPFAM" id="SSF51905">
    <property type="entry name" value="FAD/NAD(P)-binding domain"/>
    <property type="match status" value="1"/>
</dbReference>
<proteinExistence type="inferred from homology"/>
<dbReference type="Proteomes" id="UP000781173">
    <property type="component" value="Unassembled WGS sequence"/>
</dbReference>
<dbReference type="PANTHER" id="PTHR43734:SF1">
    <property type="entry name" value="PHYTOENE DESATURASE"/>
    <property type="match status" value="1"/>
</dbReference>
<reference evidence="6" key="1">
    <citation type="journal article" date="2022" name="ISME J.">
        <title>A general approach to explore prokaryotic protein glycosylation reveals the unique surface layer modulation of an anammox bacterium.</title>
        <authorList>
            <person name="Pabst M."/>
            <person name="Grouzdev D.S."/>
            <person name="Lawson C.E."/>
            <person name="Kleikamp H.B.C."/>
            <person name="de Ram C."/>
            <person name="Louwen R."/>
            <person name="Lin Y.M."/>
            <person name="Lucker S."/>
            <person name="van Loosdrecht M.C.M."/>
            <person name="Laureni M."/>
        </authorList>
    </citation>
    <scope>NUCLEOTIDE SEQUENCE</scope>
    <source>
        <strain evidence="6">BROCD043</strain>
    </source>
</reference>
<dbReference type="PANTHER" id="PTHR43734">
    <property type="entry name" value="PHYTOENE DESATURASE"/>
    <property type="match status" value="1"/>
</dbReference>
<evidence type="ECO:0000313" key="7">
    <source>
        <dbReference type="Proteomes" id="UP000781173"/>
    </source>
</evidence>